<proteinExistence type="predicted"/>
<evidence type="ECO:0000313" key="3">
    <source>
        <dbReference type="Proteomes" id="UP001353858"/>
    </source>
</evidence>
<organism evidence="2 3">
    <name type="scientific">Aquatica leii</name>
    <dbReference type="NCBI Taxonomy" id="1421715"/>
    <lineage>
        <taxon>Eukaryota</taxon>
        <taxon>Metazoa</taxon>
        <taxon>Ecdysozoa</taxon>
        <taxon>Arthropoda</taxon>
        <taxon>Hexapoda</taxon>
        <taxon>Insecta</taxon>
        <taxon>Pterygota</taxon>
        <taxon>Neoptera</taxon>
        <taxon>Endopterygota</taxon>
        <taxon>Coleoptera</taxon>
        <taxon>Polyphaga</taxon>
        <taxon>Elateriformia</taxon>
        <taxon>Elateroidea</taxon>
        <taxon>Lampyridae</taxon>
        <taxon>Luciolinae</taxon>
        <taxon>Aquatica</taxon>
    </lineage>
</organism>
<dbReference type="EMBL" id="JARPUR010000001">
    <property type="protein sequence ID" value="KAK4885708.1"/>
    <property type="molecule type" value="Genomic_DNA"/>
</dbReference>
<gene>
    <name evidence="2" type="ORF">RN001_001979</name>
</gene>
<feature type="compositionally biased region" description="Basic residues" evidence="1">
    <location>
        <begin position="120"/>
        <end position="138"/>
    </location>
</feature>
<feature type="compositionally biased region" description="Polar residues" evidence="1">
    <location>
        <begin position="141"/>
        <end position="168"/>
    </location>
</feature>
<reference evidence="3" key="1">
    <citation type="submission" date="2023-01" db="EMBL/GenBank/DDBJ databases">
        <title>Key to firefly adult light organ development and bioluminescence: homeobox transcription factors regulate luciferase expression and transportation to peroxisome.</title>
        <authorList>
            <person name="Fu X."/>
        </authorList>
    </citation>
    <scope>NUCLEOTIDE SEQUENCE [LARGE SCALE GENOMIC DNA]</scope>
</reference>
<accession>A0AAN7QN71</accession>
<evidence type="ECO:0000313" key="2">
    <source>
        <dbReference type="EMBL" id="KAK4885708.1"/>
    </source>
</evidence>
<sequence length="336" mass="37416">MFKYEADCSFKNVTNYELQYLPIQYCLQKSTQDDIDFYISQFGVSDFDLVPSALPSTEVLSEVPPAVVALAEVPVTSMTGVTVNTTAVSLPSSQTPRLIKSKAAYCKLRLPSEEYRAFRLQKRQKNQEKKKQRGKRVRSVLGSSESVQSTNCSFSPRPQKEATATVSVSPFFPAPQHEDRSETNERCTRLSYVSACGTLDLMGVSQTLEVATTQEELLKQIPPGTTVLQQSAPLASSSSSSSSLPSFLSCLSSALTEKIQDNLLDNSNVMLKNFDVRLNNQLTNLRTNLYQIESFASILRRDAVYHPLVSTLDSLTHRMKVQITRLDKIQAIINSY</sequence>
<protein>
    <submittedName>
        <fullName evidence="2">Uncharacterized protein</fullName>
    </submittedName>
</protein>
<comment type="caution">
    <text evidence="2">The sequence shown here is derived from an EMBL/GenBank/DDBJ whole genome shotgun (WGS) entry which is preliminary data.</text>
</comment>
<dbReference type="AlphaFoldDB" id="A0AAN7QN71"/>
<name>A0AAN7QN71_9COLE</name>
<feature type="compositionally biased region" description="Basic and acidic residues" evidence="1">
    <location>
        <begin position="176"/>
        <end position="185"/>
    </location>
</feature>
<keyword evidence="3" id="KW-1185">Reference proteome</keyword>
<feature type="region of interest" description="Disordered" evidence="1">
    <location>
        <begin position="120"/>
        <end position="185"/>
    </location>
</feature>
<evidence type="ECO:0000256" key="1">
    <source>
        <dbReference type="SAM" id="MobiDB-lite"/>
    </source>
</evidence>
<dbReference type="Proteomes" id="UP001353858">
    <property type="component" value="Unassembled WGS sequence"/>
</dbReference>